<dbReference type="AlphaFoldDB" id="A0A7J7T2Z6"/>
<comment type="caution">
    <text evidence="4">The sequence shown here is derived from an EMBL/GenBank/DDBJ whole genome shotgun (WGS) entry which is preliminary data.</text>
</comment>
<feature type="compositionally biased region" description="Low complexity" evidence="2">
    <location>
        <begin position="172"/>
        <end position="199"/>
    </location>
</feature>
<evidence type="ECO:0000313" key="4">
    <source>
        <dbReference type="EMBL" id="KAF6294823.1"/>
    </source>
</evidence>
<dbReference type="PANTHER" id="PTHR24147:SF60">
    <property type="entry name" value="ANKYRIN REPEAT DOMAIN-CONTAINING PROTEIN 26-RELATED"/>
    <property type="match status" value="1"/>
</dbReference>
<proteinExistence type="predicted"/>
<protein>
    <recommendedName>
        <fullName evidence="3">CCDC144C-like coiled-coil domain-containing protein</fullName>
    </recommendedName>
</protein>
<feature type="domain" description="CCDC144C-like coiled-coil" evidence="3">
    <location>
        <begin position="267"/>
        <end position="580"/>
    </location>
</feature>
<feature type="region of interest" description="Disordered" evidence="2">
    <location>
        <begin position="147"/>
        <end position="215"/>
    </location>
</feature>
<accession>A0A7J7T2Z6</accession>
<gene>
    <name evidence="4" type="ORF">mPipKuh1_009697</name>
</gene>
<reference evidence="4 5" key="1">
    <citation type="journal article" date="2020" name="Nature">
        <title>Six reference-quality genomes reveal evolution of bat adaptations.</title>
        <authorList>
            <person name="Jebb D."/>
            <person name="Huang Z."/>
            <person name="Pippel M."/>
            <person name="Hughes G.M."/>
            <person name="Lavrichenko K."/>
            <person name="Devanna P."/>
            <person name="Winkler S."/>
            <person name="Jermiin L.S."/>
            <person name="Skirmuntt E.C."/>
            <person name="Katzourakis A."/>
            <person name="Burkitt-Gray L."/>
            <person name="Ray D.A."/>
            <person name="Sullivan K.A.M."/>
            <person name="Roscito J.G."/>
            <person name="Kirilenko B.M."/>
            <person name="Davalos L.M."/>
            <person name="Corthals A.P."/>
            <person name="Power M.L."/>
            <person name="Jones G."/>
            <person name="Ransome R.D."/>
            <person name="Dechmann D.K.N."/>
            <person name="Locatelli A.G."/>
            <person name="Puechmaille S.J."/>
            <person name="Fedrigo O."/>
            <person name="Jarvis E.D."/>
            <person name="Hiller M."/>
            <person name="Vernes S.C."/>
            <person name="Myers E.W."/>
            <person name="Teeling E.C."/>
        </authorList>
    </citation>
    <scope>NUCLEOTIDE SEQUENCE [LARGE SCALE GENOMIC DNA]</scope>
    <source>
        <strain evidence="4">MPipKuh1</strain>
        <tissue evidence="4">Flight muscle</tissue>
    </source>
</reference>
<keyword evidence="5" id="KW-1185">Reference proteome</keyword>
<dbReference type="Pfam" id="PF14915">
    <property type="entry name" value="CCDC144C"/>
    <property type="match status" value="1"/>
</dbReference>
<feature type="compositionally biased region" description="Basic and acidic residues" evidence="2">
    <location>
        <begin position="147"/>
        <end position="164"/>
    </location>
</feature>
<dbReference type="InterPro" id="IPR039497">
    <property type="entry name" value="CC144C-like_CC_dom"/>
</dbReference>
<evidence type="ECO:0000313" key="5">
    <source>
        <dbReference type="Proteomes" id="UP000558488"/>
    </source>
</evidence>
<evidence type="ECO:0000259" key="3">
    <source>
        <dbReference type="Pfam" id="PF14915"/>
    </source>
</evidence>
<evidence type="ECO:0000256" key="2">
    <source>
        <dbReference type="SAM" id="MobiDB-lite"/>
    </source>
</evidence>
<dbReference type="PANTHER" id="PTHR24147">
    <property type="entry name" value="ANKYRIN REPEAT DOMAIN 36-RELATED"/>
    <property type="match status" value="1"/>
</dbReference>
<dbReference type="InterPro" id="IPR050657">
    <property type="entry name" value="Ankyrin_repeat_domain"/>
</dbReference>
<dbReference type="Proteomes" id="UP000558488">
    <property type="component" value="Unassembled WGS sequence"/>
</dbReference>
<dbReference type="EMBL" id="JACAGB010000031">
    <property type="protein sequence ID" value="KAF6294823.1"/>
    <property type="molecule type" value="Genomic_DNA"/>
</dbReference>
<name>A0A7J7T2Z6_PIPKU</name>
<keyword evidence="1" id="KW-0175">Coiled coil</keyword>
<sequence>MRMTKSMNPNTMDWKLNKKYEPKYHGLEIRQKTTPQSHDPKSHLKLQHPCHKEAKLITEIKSHAMPSVTNTYKETKTNEDLFQEPLCADNFNANYYKITDSKLKDKSSSVLHNDRTPGGIVIEELQQDIQRLRDDVNMLKAVSSALKKEKVQRQKEVEEEIKKQESRKRKASGSVSAAAAADSDARSQQSKSEQTETQQLPVTESEDPNRFTLREEKKKTQKCDLLCGKCRLKLRKKEENSIKEDEMNPQCKNTIGAQNITLAIIRENEVSESSEKEKSLFHENHMWDEIAKLRLEIDTVKNQTQEKEKKFFEDICKEKNDHLQKTIRDTVIQHNAQFELLRDKLIMLNFKLENEQQNRGRLEAKIESYQSRLGINVQDHKHCQTPIRDLQLAFQRSRDDWFSLWDKINYDICNLKRNNEILSQRLSEEESKNNSLEIELRHTSVALKEKTLVLEGVERDFSQQCLKEDIEHVSQKEQGKADKDIGKQESLVERLYHLRSDFMLIQQQMDQSPKKADKEEKTVINIRDQIPDIKIFDNENENYLLMLHEEIKKLINEWHNFKDRLDCYENDNGERDVSIQTDKYF</sequence>
<organism evidence="4 5">
    <name type="scientific">Pipistrellus kuhlii</name>
    <name type="common">Kuhl's pipistrelle</name>
    <dbReference type="NCBI Taxonomy" id="59472"/>
    <lineage>
        <taxon>Eukaryota</taxon>
        <taxon>Metazoa</taxon>
        <taxon>Chordata</taxon>
        <taxon>Craniata</taxon>
        <taxon>Vertebrata</taxon>
        <taxon>Euteleostomi</taxon>
        <taxon>Mammalia</taxon>
        <taxon>Eutheria</taxon>
        <taxon>Laurasiatheria</taxon>
        <taxon>Chiroptera</taxon>
        <taxon>Yangochiroptera</taxon>
        <taxon>Vespertilionidae</taxon>
        <taxon>Pipistrellus</taxon>
    </lineage>
</organism>
<evidence type="ECO:0000256" key="1">
    <source>
        <dbReference type="ARBA" id="ARBA00023054"/>
    </source>
</evidence>